<evidence type="ECO:0000256" key="1">
    <source>
        <dbReference type="PROSITE-ProRule" id="PRU00076"/>
    </source>
</evidence>
<feature type="disulfide bond" evidence="1">
    <location>
        <begin position="208"/>
        <end position="217"/>
    </location>
</feature>
<keyword evidence="4" id="KW-1133">Transmembrane helix</keyword>
<protein>
    <recommendedName>
        <fullName evidence="5">EGF-like domain-containing protein</fullName>
    </recommendedName>
</protein>
<dbReference type="SUPFAM" id="SSF57196">
    <property type="entry name" value="EGF/Laminin"/>
    <property type="match status" value="1"/>
</dbReference>
<keyword evidence="7" id="KW-1185">Reference proteome</keyword>
<dbReference type="Gene3D" id="2.10.25.10">
    <property type="entry name" value="Laminin"/>
    <property type="match status" value="1"/>
</dbReference>
<keyword evidence="4" id="KW-0472">Membrane</keyword>
<feature type="transmembrane region" description="Helical" evidence="4">
    <location>
        <begin position="242"/>
        <end position="263"/>
    </location>
</feature>
<accession>A0AAD4R344</accession>
<dbReference type="Proteomes" id="UP001201812">
    <property type="component" value="Unassembled WGS sequence"/>
</dbReference>
<feature type="transmembrane region" description="Helical" evidence="4">
    <location>
        <begin position="105"/>
        <end position="122"/>
    </location>
</feature>
<feature type="domain" description="EGF-like" evidence="5">
    <location>
        <begin position="182"/>
        <end position="218"/>
    </location>
</feature>
<evidence type="ECO:0000256" key="3">
    <source>
        <dbReference type="SAM" id="MobiDB-lite"/>
    </source>
</evidence>
<keyword evidence="4" id="KW-0812">Transmembrane</keyword>
<feature type="coiled-coil region" evidence="2">
    <location>
        <begin position="268"/>
        <end position="295"/>
    </location>
</feature>
<keyword evidence="1" id="KW-1015">Disulfide bond</keyword>
<dbReference type="PROSITE" id="PS00022">
    <property type="entry name" value="EGF_1"/>
    <property type="match status" value="1"/>
</dbReference>
<dbReference type="AlphaFoldDB" id="A0AAD4R344"/>
<comment type="caution">
    <text evidence="1">Lacks conserved residue(s) required for the propagation of feature annotation.</text>
</comment>
<comment type="caution">
    <text evidence="6">The sequence shown here is derived from an EMBL/GenBank/DDBJ whole genome shotgun (WGS) entry which is preliminary data.</text>
</comment>
<sequence length="430" mass="48204">MNCFWCESLEPTPCSTSTIDSRNMQKVEEIPPNSQKNSPKRALSIKSLDYRTRSAAPRKGDQIDLPPKTSFATEGKLLPRKINVVTGTLLALILLLISRRIILDALVFGLFTAIICLSFDIVRRFGQRSESVKINSRSDTTITLNSLACLGLVFLIILSSMAGAPTNDGLVVVLATPQIPSQWEKCDINRCKNNGLCFQDGTAEFCVCSEGYGGKQCERLIDAIQFLDSTIQPATLLIITKFALGFLFLAIIAACIGWICCCLKHFNARRLYLNNLRLARENSELREQNRRHTARGHRVADGLKRTMYLYQQRQQGRLDSIDDPKNDPAATASDIFQEIKRLYVEANSNLPDLNHTAIIRRNDNGSKDKQSVVLIEHGPEIEELDLEERKETDQFLENVTVPEESIKDGPKAPPRHPHLMRTPAINKLGE</sequence>
<proteinExistence type="predicted"/>
<dbReference type="PROSITE" id="PS01186">
    <property type="entry name" value="EGF_2"/>
    <property type="match status" value="1"/>
</dbReference>
<evidence type="ECO:0000259" key="5">
    <source>
        <dbReference type="PROSITE" id="PS50026"/>
    </source>
</evidence>
<name>A0AAD4R344_9BILA</name>
<evidence type="ECO:0000313" key="6">
    <source>
        <dbReference type="EMBL" id="KAI1706281.1"/>
    </source>
</evidence>
<feature type="transmembrane region" description="Helical" evidence="4">
    <location>
        <begin position="142"/>
        <end position="164"/>
    </location>
</feature>
<organism evidence="6 7">
    <name type="scientific">Ditylenchus destructor</name>
    <dbReference type="NCBI Taxonomy" id="166010"/>
    <lineage>
        <taxon>Eukaryota</taxon>
        <taxon>Metazoa</taxon>
        <taxon>Ecdysozoa</taxon>
        <taxon>Nematoda</taxon>
        <taxon>Chromadorea</taxon>
        <taxon>Rhabditida</taxon>
        <taxon>Tylenchina</taxon>
        <taxon>Tylenchomorpha</taxon>
        <taxon>Sphaerularioidea</taxon>
        <taxon>Anguinidae</taxon>
        <taxon>Anguininae</taxon>
        <taxon>Ditylenchus</taxon>
    </lineage>
</organism>
<evidence type="ECO:0000256" key="4">
    <source>
        <dbReference type="SAM" id="Phobius"/>
    </source>
</evidence>
<evidence type="ECO:0000313" key="7">
    <source>
        <dbReference type="Proteomes" id="UP001201812"/>
    </source>
</evidence>
<dbReference type="PROSITE" id="PS50026">
    <property type="entry name" value="EGF_3"/>
    <property type="match status" value="1"/>
</dbReference>
<dbReference type="EMBL" id="JAKKPZ010000049">
    <property type="protein sequence ID" value="KAI1706281.1"/>
    <property type="molecule type" value="Genomic_DNA"/>
</dbReference>
<dbReference type="InterPro" id="IPR000742">
    <property type="entry name" value="EGF"/>
</dbReference>
<gene>
    <name evidence="6" type="ORF">DdX_13122</name>
</gene>
<reference evidence="6" key="1">
    <citation type="submission" date="2022-01" db="EMBL/GenBank/DDBJ databases">
        <title>Genome Sequence Resource for Two Populations of Ditylenchus destructor, the Migratory Endoparasitic Phytonematode.</title>
        <authorList>
            <person name="Zhang H."/>
            <person name="Lin R."/>
            <person name="Xie B."/>
        </authorList>
    </citation>
    <scope>NUCLEOTIDE SEQUENCE</scope>
    <source>
        <strain evidence="6">BazhouSP</strain>
    </source>
</reference>
<keyword evidence="2" id="KW-0175">Coiled coil</keyword>
<evidence type="ECO:0000256" key="2">
    <source>
        <dbReference type="SAM" id="Coils"/>
    </source>
</evidence>
<feature type="region of interest" description="Disordered" evidence="3">
    <location>
        <begin position="401"/>
        <end position="430"/>
    </location>
</feature>
<keyword evidence="1" id="KW-0245">EGF-like domain</keyword>